<dbReference type="Pfam" id="PF00295">
    <property type="entry name" value="Glyco_hydro_28"/>
    <property type="match status" value="1"/>
</dbReference>
<keyword evidence="4" id="KW-0964">Secreted</keyword>
<dbReference type="Proteomes" id="UP000489600">
    <property type="component" value="Unassembled WGS sequence"/>
</dbReference>
<dbReference type="EMBL" id="CABITT030000008">
    <property type="protein sequence ID" value="VVB14885.1"/>
    <property type="molecule type" value="Genomic_DNA"/>
</dbReference>
<evidence type="ECO:0000256" key="1">
    <source>
        <dbReference type="ARBA" id="ARBA00004191"/>
    </source>
</evidence>
<dbReference type="InterPro" id="IPR012334">
    <property type="entry name" value="Pectin_lyas_fold"/>
</dbReference>
<sequence>MCKKNVQPFLKAWESVCKGGSRGKLLVSPGKTFICLNLLLSSVHASLPPISISLTIRGNLVAPSYTWPVGRYPTWISFDSINGRVVSGGGTIDGRGSLWWGKGHTRPFVSPICKILTLIYEL</sequence>
<name>A0A565CMI2_9BRAS</name>
<dbReference type="Gene3D" id="2.160.20.10">
    <property type="entry name" value="Single-stranded right-handed beta-helix, Pectin lyase-like"/>
    <property type="match status" value="1"/>
</dbReference>
<protein>
    <recommendedName>
        <fullName evidence="11">Polygalacturonase</fullName>
    </recommendedName>
</protein>
<reference evidence="9" key="1">
    <citation type="submission" date="2019-07" db="EMBL/GenBank/DDBJ databases">
        <authorList>
            <person name="Dittberner H."/>
        </authorList>
    </citation>
    <scope>NUCLEOTIDE SEQUENCE [LARGE SCALE GENOMIC DNA]</scope>
</reference>
<evidence type="ECO:0008006" key="11">
    <source>
        <dbReference type="Google" id="ProtNLM"/>
    </source>
</evidence>
<proteinExistence type="inferred from homology"/>
<comment type="similarity">
    <text evidence="2 8">Belongs to the glycosyl hydrolase 28 family.</text>
</comment>
<dbReference type="AlphaFoldDB" id="A0A565CMI2"/>
<evidence type="ECO:0000256" key="6">
    <source>
        <dbReference type="ARBA" id="ARBA00023295"/>
    </source>
</evidence>
<dbReference type="InterPro" id="IPR011050">
    <property type="entry name" value="Pectin_lyase_fold/virulence"/>
</dbReference>
<evidence type="ECO:0000256" key="3">
    <source>
        <dbReference type="ARBA" id="ARBA00022512"/>
    </source>
</evidence>
<evidence type="ECO:0000256" key="4">
    <source>
        <dbReference type="ARBA" id="ARBA00022525"/>
    </source>
</evidence>
<keyword evidence="10" id="KW-1185">Reference proteome</keyword>
<dbReference type="GO" id="GO:0071555">
    <property type="term" value="P:cell wall organization"/>
    <property type="evidence" value="ECO:0007669"/>
    <property type="project" value="UniProtKB-KW"/>
</dbReference>
<dbReference type="GO" id="GO:0004650">
    <property type="term" value="F:polygalacturonase activity"/>
    <property type="evidence" value="ECO:0007669"/>
    <property type="project" value="InterPro"/>
</dbReference>
<dbReference type="PANTHER" id="PTHR31375">
    <property type="match status" value="1"/>
</dbReference>
<comment type="subcellular location">
    <subcellularLocation>
        <location evidence="1">Secreted</location>
        <location evidence="1">Cell wall</location>
    </subcellularLocation>
</comment>
<evidence type="ECO:0000256" key="5">
    <source>
        <dbReference type="ARBA" id="ARBA00022801"/>
    </source>
</evidence>
<keyword evidence="6 8" id="KW-0326">Glycosidase</keyword>
<dbReference type="GO" id="GO:0005975">
    <property type="term" value="P:carbohydrate metabolic process"/>
    <property type="evidence" value="ECO:0007669"/>
    <property type="project" value="InterPro"/>
</dbReference>
<keyword evidence="5 8" id="KW-0378">Hydrolase</keyword>
<keyword evidence="7" id="KW-0961">Cell wall biogenesis/degradation</keyword>
<gene>
    <name evidence="9" type="ORF">ANE_LOCUS25329</name>
</gene>
<accession>A0A565CMI2</accession>
<evidence type="ECO:0000256" key="2">
    <source>
        <dbReference type="ARBA" id="ARBA00008834"/>
    </source>
</evidence>
<evidence type="ECO:0000256" key="7">
    <source>
        <dbReference type="ARBA" id="ARBA00023316"/>
    </source>
</evidence>
<comment type="caution">
    <text evidence="9">The sequence shown here is derived from an EMBL/GenBank/DDBJ whole genome shotgun (WGS) entry which is preliminary data.</text>
</comment>
<dbReference type="InterPro" id="IPR000743">
    <property type="entry name" value="Glyco_hydro_28"/>
</dbReference>
<evidence type="ECO:0000313" key="9">
    <source>
        <dbReference type="EMBL" id="VVB14885.1"/>
    </source>
</evidence>
<dbReference type="SUPFAM" id="SSF51126">
    <property type="entry name" value="Pectin lyase-like"/>
    <property type="match status" value="1"/>
</dbReference>
<evidence type="ECO:0000256" key="8">
    <source>
        <dbReference type="RuleBase" id="RU361169"/>
    </source>
</evidence>
<organism evidence="9 10">
    <name type="scientific">Arabis nemorensis</name>
    <dbReference type="NCBI Taxonomy" id="586526"/>
    <lineage>
        <taxon>Eukaryota</taxon>
        <taxon>Viridiplantae</taxon>
        <taxon>Streptophyta</taxon>
        <taxon>Embryophyta</taxon>
        <taxon>Tracheophyta</taxon>
        <taxon>Spermatophyta</taxon>
        <taxon>Magnoliopsida</taxon>
        <taxon>eudicotyledons</taxon>
        <taxon>Gunneridae</taxon>
        <taxon>Pentapetalae</taxon>
        <taxon>rosids</taxon>
        <taxon>malvids</taxon>
        <taxon>Brassicales</taxon>
        <taxon>Brassicaceae</taxon>
        <taxon>Arabideae</taxon>
        <taxon>Arabis</taxon>
    </lineage>
</organism>
<dbReference type="OrthoDB" id="187139at2759"/>
<evidence type="ECO:0000313" key="10">
    <source>
        <dbReference type="Proteomes" id="UP000489600"/>
    </source>
</evidence>
<keyword evidence="3" id="KW-0134">Cell wall</keyword>